<evidence type="ECO:0000313" key="2">
    <source>
        <dbReference type="EMBL" id="NKE15854.1"/>
    </source>
</evidence>
<dbReference type="Proteomes" id="UP000746741">
    <property type="component" value="Unassembled WGS sequence"/>
</dbReference>
<name>A0A9X9WLF5_9PROT</name>
<evidence type="ECO:0000313" key="4">
    <source>
        <dbReference type="Proteomes" id="UP001138708"/>
    </source>
</evidence>
<comment type="caution">
    <text evidence="1">The sequence shown here is derived from an EMBL/GenBank/DDBJ whole genome shotgun (WGS) entry which is preliminary data.</text>
</comment>
<dbReference type="EMBL" id="JAAVUP010000001">
    <property type="protein sequence ID" value="NKE15854.1"/>
    <property type="molecule type" value="Genomic_DNA"/>
</dbReference>
<dbReference type="RefSeq" id="WP_168038823.1">
    <property type="nucleotide sequence ID" value="NZ_JAAEDK010000045.1"/>
</dbReference>
<evidence type="ECO:0000313" key="1">
    <source>
        <dbReference type="EMBL" id="MBR0661165.1"/>
    </source>
</evidence>
<dbReference type="Proteomes" id="UP001138708">
    <property type="component" value="Unassembled WGS sequence"/>
</dbReference>
<reference evidence="1" key="1">
    <citation type="submission" date="2020-01" db="EMBL/GenBank/DDBJ databases">
        <authorList>
            <person name="Rat A."/>
        </authorList>
    </citation>
    <scope>NUCLEOTIDE SEQUENCE</scope>
    <source>
        <strain evidence="1">LMG 31161</strain>
    </source>
</reference>
<reference evidence="2 3" key="2">
    <citation type="submission" date="2020-02" db="EMBL/GenBank/DDBJ databases">
        <authorList>
            <person name="Sun Q."/>
            <person name="Inoue M."/>
        </authorList>
    </citation>
    <scope>NUCLEOTIDE SEQUENCE [LARGE SCALE GENOMIC DNA]</scope>
    <source>
        <strain evidence="2 3">KCTC 22478</strain>
    </source>
</reference>
<protein>
    <submittedName>
        <fullName evidence="1">Uncharacterized protein</fullName>
    </submittedName>
</protein>
<gene>
    <name evidence="2" type="ORF">GWK15_02795</name>
    <name evidence="1" type="ORF">GXW75_18050</name>
</gene>
<evidence type="ECO:0000313" key="3">
    <source>
        <dbReference type="Proteomes" id="UP000746741"/>
    </source>
</evidence>
<sequence length="68" mass="7439">MATDPVPQIEEAIGLWTGVQCPNEAGRRGLEDFCALIKEFEALRGTMVFEDEPATFEAALRAEAEPEA</sequence>
<dbReference type="EMBL" id="JAAEDK010000045">
    <property type="protein sequence ID" value="MBR0661165.1"/>
    <property type="molecule type" value="Genomic_DNA"/>
</dbReference>
<organism evidence="1 4">
    <name type="scientific">Neoroseomonas oryzicola</name>
    <dbReference type="NCBI Taxonomy" id="535904"/>
    <lineage>
        <taxon>Bacteria</taxon>
        <taxon>Pseudomonadati</taxon>
        <taxon>Pseudomonadota</taxon>
        <taxon>Alphaproteobacteria</taxon>
        <taxon>Acetobacterales</taxon>
        <taxon>Acetobacteraceae</taxon>
        <taxon>Neoroseomonas</taxon>
    </lineage>
</organism>
<accession>A0A9X9WLF5</accession>
<dbReference type="AlphaFoldDB" id="A0A9X9WLF5"/>
<keyword evidence="3" id="KW-1185">Reference proteome</keyword>
<proteinExistence type="predicted"/>
<reference evidence="1" key="3">
    <citation type="journal article" date="2021" name="Syst. Appl. Microbiol.">
        <title>Roseomonas hellenica sp. nov., isolated from roots of wild-growing Alkanna tinctoria.</title>
        <authorList>
            <person name="Rat A."/>
            <person name="Naranjo H.D."/>
            <person name="Lebbe L."/>
            <person name="Cnockaert M."/>
            <person name="Krigas N."/>
            <person name="Grigoriadou K."/>
            <person name="Maloupa E."/>
            <person name="Willems A."/>
        </authorList>
    </citation>
    <scope>NUCLEOTIDE SEQUENCE</scope>
    <source>
        <strain evidence="1">LMG 31161</strain>
    </source>
</reference>